<evidence type="ECO:0000313" key="3">
    <source>
        <dbReference type="Proteomes" id="UP000692954"/>
    </source>
</evidence>
<keyword evidence="1" id="KW-0812">Transmembrane</keyword>
<dbReference type="OrthoDB" id="303797at2759"/>
<feature type="transmembrane region" description="Helical" evidence="1">
    <location>
        <begin position="1529"/>
        <end position="1554"/>
    </location>
</feature>
<dbReference type="InterPro" id="IPR052994">
    <property type="entry name" value="Tiny_macrocysts_regulators"/>
</dbReference>
<accession>A0A8S1RM63</accession>
<dbReference type="PANTHER" id="PTHR31600">
    <property type="entry name" value="TINY MACROCYSTS PROTEIN B-RELATED"/>
    <property type="match status" value="1"/>
</dbReference>
<feature type="transmembrane region" description="Helical" evidence="1">
    <location>
        <begin position="94"/>
        <end position="115"/>
    </location>
</feature>
<feature type="transmembrane region" description="Helical" evidence="1">
    <location>
        <begin position="299"/>
        <end position="319"/>
    </location>
</feature>
<gene>
    <name evidence="2" type="ORF">PSON_ATCC_30995.1.T1830022</name>
</gene>
<feature type="transmembrane region" description="Helical" evidence="1">
    <location>
        <begin position="240"/>
        <end position="259"/>
    </location>
</feature>
<evidence type="ECO:0000256" key="1">
    <source>
        <dbReference type="SAM" id="Phobius"/>
    </source>
</evidence>
<protein>
    <recommendedName>
        <fullName evidence="4">Transmembrane protein</fullName>
    </recommendedName>
</protein>
<proteinExistence type="predicted"/>
<feature type="transmembrane region" description="Helical" evidence="1">
    <location>
        <begin position="1174"/>
        <end position="1193"/>
    </location>
</feature>
<reference evidence="2" key="1">
    <citation type="submission" date="2021-01" db="EMBL/GenBank/DDBJ databases">
        <authorList>
            <consortium name="Genoscope - CEA"/>
            <person name="William W."/>
        </authorList>
    </citation>
    <scope>NUCLEOTIDE SEQUENCE</scope>
</reference>
<comment type="caution">
    <text evidence="2">The sequence shown here is derived from an EMBL/GenBank/DDBJ whole genome shotgun (WGS) entry which is preliminary data.</text>
</comment>
<keyword evidence="1" id="KW-0472">Membrane</keyword>
<dbReference type="EMBL" id="CAJJDN010000183">
    <property type="protein sequence ID" value="CAD8128089.1"/>
    <property type="molecule type" value="Genomic_DNA"/>
</dbReference>
<feature type="transmembrane region" description="Helical" evidence="1">
    <location>
        <begin position="176"/>
        <end position="200"/>
    </location>
</feature>
<dbReference type="PANTHER" id="PTHR31600:SF2">
    <property type="entry name" value="GAMETE ENRICHED GENE 10 PROTEIN-RELATED"/>
    <property type="match status" value="1"/>
</dbReference>
<name>A0A8S1RM63_9CILI</name>
<keyword evidence="1" id="KW-1133">Transmembrane helix</keyword>
<sequence length="1586" mass="189286">MKGSKLQRISNRIKKKTIQALLYISEDEFYITKGSFFNCLKIVVYFLQLEGYIFSQYESKPLTLKENIYFSNYTQLSAFTFILFQIGNDFLTQLFFYLIFLLHLIVYFLLALLSLDKQIEKTGITKKLLNLFFTNYQWIFITPFQEISVGVMVCGDNAFIKENQYSSDCQLTKNQFLYVFGTISTIFVFISGVSISYFFRNYQFNDRTFSRQFNYVTILRILLHQIVIILYYINFNNINYTKHAVSQFIGLTLILDIVFNQPFGYSFDSKFYSAATLNHQFLLILSTIWIFQTKKNDEFIFLTFILFIPINTFVSNQYLRLKQLDIYNSFNPNQFQNRFDKQLEEIYRVAESSEYNVQSKLLLYQIYKHHTSICKDIECQCMQDVKSFFINNTCDYHKLNQWSTNLFQKQLNYALIHKNFQFYEHLALKFVTFLAKYQNNPINAYSILQRIMNSQQSQTQLQKNGNSAQVSFYFKNISKILLRRNRNQFMNQQLHETKKIELLLQGQAQIENFGTQIQEELLRLVIEKQKFWEDYMNNKIVSLQSLDFALKKVQSRISRVTYFIMQLRNKIKYFTTQKYDCISILNFELLYKICTTNNNQEIYEIQQKIKKILVADQYEEDHYLNVHFQTKECISVIANISQSKRGELWKPNQQILKKFFNKTIEIKHLNDILPSFIADIHNGIIENYIRNGKSVKKELVSQVISCFGEDYIEPIIFTLRFFFPKFDSENDFYMIGFLRKEEMVDQSNQNEKKQFGYICFDENLNILGINSVIGEKLNHKVSNSNNYNGLDICFMLPTILSSLIDQYKQILNGKIDTLIDNEMIVSKNQETFYVPNEFSKNYQINPNCNLVDKIIKFEEIYADIQEEQCQFLSNHQVNYQLFSKRLKYQADLTNSILHREFFLVKLQFLENFISNENNIKIYQENRSQHSELNINNFDGIVEIISSKTKSSTRSVLQQIQIFHTTLSKQSQSKHQKLFKIINMVFLIFFILISIVISFAFKDKNNYFKSCKIEQTHILNEVAIFSSLINSINNEGLIEMIEPNVQIDIDNVTLNISYFEYRQILSELIQYSSYHYFQVLKEAEFILDLPQKFSLKFLVEFGQVFDQEEIVNFQTLRQILSQKIDSYNLNRRKQDLSAIILNYFSYVEYLQQSTKICFEDSKLLVSSSIQLAQKILIFMYVLLILIYLLQIFVVNRMLKKRKYILKLFIRTDYKEALLENEKFQILSSWLSETKNGWSQKYMQRLLNQLNLSLKYLKDDEDIVNAFTSSDRRQTEKGEKLLVNNEKLKINFSHRYFNISGYISLTIIFLFTLIYIISFHIQISEIWDDLLYYSQFSLLLQNYQINYLVLYFQCQYQLNYEYYNNIENKILIKIYEQNDISREDVEDAQINLNKNVFSSILINNDESKLDRILNLSEEQKAQFYEGKICQIDESICNQSERNVLLSEQLQSYYDTSVNQLFLQQGQIFYENNINNEIYNIKILIKNMLESKEYFMNNVWGFDIIIDRVSKTVIHFLERMNQNLRMNENRMFLYALIIGVLYFCLLVMFIMLFGWYFSREDQKRKQCLLQMPFWTILKKNIFSCLKQID</sequence>
<keyword evidence="3" id="KW-1185">Reference proteome</keyword>
<feature type="transmembrane region" description="Helical" evidence="1">
    <location>
        <begin position="977"/>
        <end position="1000"/>
    </location>
</feature>
<dbReference type="Proteomes" id="UP000692954">
    <property type="component" value="Unassembled WGS sequence"/>
</dbReference>
<evidence type="ECO:0000313" key="2">
    <source>
        <dbReference type="EMBL" id="CAD8128089.1"/>
    </source>
</evidence>
<feature type="transmembrane region" description="Helical" evidence="1">
    <location>
        <begin position="1294"/>
        <end position="1316"/>
    </location>
</feature>
<organism evidence="2 3">
    <name type="scientific">Paramecium sonneborni</name>
    <dbReference type="NCBI Taxonomy" id="65129"/>
    <lineage>
        <taxon>Eukaryota</taxon>
        <taxon>Sar</taxon>
        <taxon>Alveolata</taxon>
        <taxon>Ciliophora</taxon>
        <taxon>Intramacronucleata</taxon>
        <taxon>Oligohymenophorea</taxon>
        <taxon>Peniculida</taxon>
        <taxon>Parameciidae</taxon>
        <taxon>Paramecium</taxon>
    </lineage>
</organism>
<feature type="transmembrane region" description="Helical" evidence="1">
    <location>
        <begin position="136"/>
        <end position="160"/>
    </location>
</feature>
<feature type="transmembrane region" description="Helical" evidence="1">
    <location>
        <begin position="212"/>
        <end position="234"/>
    </location>
</feature>
<evidence type="ECO:0008006" key="4">
    <source>
        <dbReference type="Google" id="ProtNLM"/>
    </source>
</evidence>